<evidence type="ECO:0000256" key="11">
    <source>
        <dbReference type="ARBA" id="ARBA00023447"/>
    </source>
</evidence>
<dbReference type="NCBIfam" id="TIGR00648">
    <property type="entry name" value="recU"/>
    <property type="match status" value="1"/>
</dbReference>
<accession>A0A1W1Y858</accession>
<feature type="binding site" evidence="13">
    <location>
        <position position="82"/>
    </location>
    <ligand>
        <name>Mg(2+)</name>
        <dbReference type="ChEBI" id="CHEBI:18420"/>
    </ligand>
</feature>
<dbReference type="RefSeq" id="WP_084098049.1">
    <property type="nucleotide sequence ID" value="NZ_FWXK01000002.1"/>
</dbReference>
<dbReference type="GO" id="GO:0005737">
    <property type="term" value="C:cytoplasm"/>
    <property type="evidence" value="ECO:0007669"/>
    <property type="project" value="UniProtKB-SubCell"/>
</dbReference>
<proteinExistence type="inferred from homology"/>
<dbReference type="InterPro" id="IPR004612">
    <property type="entry name" value="Resolv_RecU"/>
</dbReference>
<dbReference type="STRING" id="371602.SAMN04487984_0420"/>
<evidence type="ECO:0000256" key="6">
    <source>
        <dbReference type="ARBA" id="ARBA00022763"/>
    </source>
</evidence>
<evidence type="ECO:0000256" key="5">
    <source>
        <dbReference type="ARBA" id="ARBA00022759"/>
    </source>
</evidence>
<evidence type="ECO:0000256" key="4">
    <source>
        <dbReference type="ARBA" id="ARBA00022723"/>
    </source>
</evidence>
<feature type="binding site" evidence="13">
    <location>
        <position position="116"/>
    </location>
    <ligand>
        <name>Mg(2+)</name>
        <dbReference type="ChEBI" id="CHEBI:18420"/>
    </ligand>
</feature>
<dbReference type="GO" id="GO:0006281">
    <property type="term" value="P:DNA repair"/>
    <property type="evidence" value="ECO:0007669"/>
    <property type="project" value="UniProtKB-UniRule"/>
</dbReference>
<dbReference type="InterPro" id="IPR011335">
    <property type="entry name" value="Restrct_endonuc-II-like"/>
</dbReference>
<dbReference type="GO" id="GO:0008821">
    <property type="term" value="F:crossover junction DNA endonuclease activity"/>
    <property type="evidence" value="ECO:0007669"/>
    <property type="project" value="UniProtKB-EC"/>
</dbReference>
<organism evidence="16 17">
    <name type="scientific">Aerococcus suis</name>
    <dbReference type="NCBI Taxonomy" id="371602"/>
    <lineage>
        <taxon>Bacteria</taxon>
        <taxon>Bacillati</taxon>
        <taxon>Bacillota</taxon>
        <taxon>Bacilli</taxon>
        <taxon>Lactobacillales</taxon>
        <taxon>Aerococcaceae</taxon>
        <taxon>Aerococcus</taxon>
    </lineage>
</organism>
<comment type="catalytic activity">
    <reaction evidence="13">
        <text>Endonucleolytic cleavage at a junction such as a reciprocal single-stranded crossover between two homologous DNA duplexes (Holliday junction).</text>
        <dbReference type="EC" id="3.1.21.10"/>
    </reaction>
</comment>
<dbReference type="PIRSF" id="PIRSF037785">
    <property type="entry name" value="RecU"/>
    <property type="match status" value="1"/>
</dbReference>
<dbReference type="SUPFAM" id="SSF52980">
    <property type="entry name" value="Restriction endonuclease-like"/>
    <property type="match status" value="1"/>
</dbReference>
<dbReference type="InterPro" id="IPR011856">
    <property type="entry name" value="tRNA_endonuc-like_dom_sf"/>
</dbReference>
<feature type="binding site" evidence="13">
    <location>
        <position position="84"/>
    </location>
    <ligand>
        <name>Mg(2+)</name>
        <dbReference type="ChEBI" id="CHEBI:18420"/>
    </ligand>
</feature>
<name>A0A1W1Y858_9LACT</name>
<dbReference type="AlphaFoldDB" id="A0A1W1Y858"/>
<keyword evidence="17" id="KW-1185">Reference proteome</keyword>
<evidence type="ECO:0000256" key="13">
    <source>
        <dbReference type="HAMAP-Rule" id="MF_00130"/>
    </source>
</evidence>
<comment type="similarity">
    <text evidence="11 13">Belongs to the RecU family.</text>
</comment>
<keyword evidence="8 13" id="KW-0460">Magnesium</keyword>
<evidence type="ECO:0000256" key="8">
    <source>
        <dbReference type="ARBA" id="ARBA00022842"/>
    </source>
</evidence>
<feature type="binding site" evidence="13">
    <location>
        <position position="97"/>
    </location>
    <ligand>
        <name>Mg(2+)</name>
        <dbReference type="ChEBI" id="CHEBI:18420"/>
    </ligand>
</feature>
<dbReference type="CDD" id="cd22354">
    <property type="entry name" value="RecU-like"/>
    <property type="match status" value="1"/>
</dbReference>
<evidence type="ECO:0000256" key="14">
    <source>
        <dbReference type="NCBIfam" id="TIGR00648"/>
    </source>
</evidence>
<dbReference type="NCBIfam" id="NF002584">
    <property type="entry name" value="PRK02234.1-5"/>
    <property type="match status" value="1"/>
</dbReference>
<dbReference type="Pfam" id="PF03838">
    <property type="entry name" value="RecU"/>
    <property type="match status" value="1"/>
</dbReference>
<evidence type="ECO:0000256" key="15">
    <source>
        <dbReference type="SAM" id="MobiDB-lite"/>
    </source>
</evidence>
<dbReference type="HAMAP" id="MF_00130">
    <property type="entry name" value="RecU"/>
    <property type="match status" value="1"/>
</dbReference>
<evidence type="ECO:0000256" key="10">
    <source>
        <dbReference type="ARBA" id="ARBA00023204"/>
    </source>
</evidence>
<keyword evidence="3 13" id="KW-0540">Nuclease</keyword>
<dbReference type="EMBL" id="FWXK01000002">
    <property type="protein sequence ID" value="SMC31908.1"/>
    <property type="molecule type" value="Genomic_DNA"/>
</dbReference>
<reference evidence="17" key="1">
    <citation type="submission" date="2017-04" db="EMBL/GenBank/DDBJ databases">
        <authorList>
            <person name="Varghese N."/>
            <person name="Submissions S."/>
        </authorList>
    </citation>
    <scope>NUCLEOTIDE SEQUENCE [LARGE SCALE GENOMIC DNA]</scope>
    <source>
        <strain evidence="17">DSM 21500</strain>
    </source>
</reference>
<gene>
    <name evidence="13" type="primary">recU</name>
    <name evidence="16" type="ORF">SAMN04487984_0420</name>
</gene>
<dbReference type="EC" id="3.1.21.10" evidence="13 14"/>
<dbReference type="GO" id="GO:0007059">
    <property type="term" value="P:chromosome segregation"/>
    <property type="evidence" value="ECO:0007669"/>
    <property type="project" value="UniProtKB-UniRule"/>
</dbReference>
<keyword evidence="6 13" id="KW-0227">DNA damage</keyword>
<evidence type="ECO:0000256" key="2">
    <source>
        <dbReference type="ARBA" id="ARBA00022490"/>
    </source>
</evidence>
<keyword evidence="9 13" id="KW-0233">DNA recombination</keyword>
<evidence type="ECO:0000256" key="3">
    <source>
        <dbReference type="ARBA" id="ARBA00022722"/>
    </source>
</evidence>
<comment type="cofactor">
    <cofactor evidence="13">
        <name>Mg(2+)</name>
        <dbReference type="ChEBI" id="CHEBI:18420"/>
    </cofactor>
    <text evidence="13">Binds 1 Mg(2+) ion per subunit.</text>
</comment>
<feature type="region of interest" description="Disordered" evidence="15">
    <location>
        <begin position="1"/>
        <end position="20"/>
    </location>
</feature>
<protein>
    <recommendedName>
        <fullName evidence="12 13">Holliday junction resolvase RecU</fullName>
        <ecNumber evidence="13 14">3.1.21.10</ecNumber>
    </recommendedName>
    <alternativeName>
        <fullName evidence="13">Recombination protein U homolog</fullName>
    </alternativeName>
</protein>
<dbReference type="OrthoDB" id="9783592at2"/>
<keyword evidence="4 13" id="KW-0479">Metal-binding</keyword>
<evidence type="ECO:0000256" key="12">
    <source>
        <dbReference type="ARBA" id="ARBA00029523"/>
    </source>
</evidence>
<dbReference type="Gene3D" id="3.40.1350.10">
    <property type="match status" value="1"/>
</dbReference>
<keyword evidence="10 13" id="KW-0234">DNA repair</keyword>
<dbReference type="GO" id="GO:0006310">
    <property type="term" value="P:DNA recombination"/>
    <property type="evidence" value="ECO:0007669"/>
    <property type="project" value="UniProtKB-UniRule"/>
</dbReference>
<evidence type="ECO:0000313" key="17">
    <source>
        <dbReference type="Proteomes" id="UP000243884"/>
    </source>
</evidence>
<comment type="subcellular location">
    <subcellularLocation>
        <location evidence="1 13">Cytoplasm</location>
    </subcellularLocation>
</comment>
<evidence type="ECO:0000256" key="1">
    <source>
        <dbReference type="ARBA" id="ARBA00004496"/>
    </source>
</evidence>
<evidence type="ECO:0000256" key="9">
    <source>
        <dbReference type="ARBA" id="ARBA00023172"/>
    </source>
</evidence>
<dbReference type="GO" id="GO:0000287">
    <property type="term" value="F:magnesium ion binding"/>
    <property type="evidence" value="ECO:0007669"/>
    <property type="project" value="UniProtKB-UniRule"/>
</dbReference>
<sequence length="197" mass="23135">MRYPNGHSYQPTSKRPKKRVQDNFAKRGMRLEDMINAANNWYNSKDLAVIHKKPTPIQVVKVDYPKRSRAVIKEAYYRQASTTDYNGIYKGYYIDFEAKQTNLVKHFPLRNIHDHQVKHMAACDKQGGICFLLIYFKSLDSCYLYPFSELKIAWDNYQNGGKSQLSLEHIQQVSYPVQSGFRPRLDYLKAVDQMLNR</sequence>
<keyword evidence="5 13" id="KW-0255">Endonuclease</keyword>
<keyword evidence="7 13" id="KW-0378">Hydrolase</keyword>
<dbReference type="Proteomes" id="UP000243884">
    <property type="component" value="Unassembled WGS sequence"/>
</dbReference>
<comment type="function">
    <text evidence="13">Endonuclease that resolves Holliday junction intermediates in genetic recombination. Cleaves mobile four-strand junctions by introducing symmetrical nicks in paired strands. Promotes annealing of linear ssDNA with homologous dsDNA. Required for DNA repair, homologous recombination and chromosome segregation.</text>
</comment>
<keyword evidence="2 13" id="KW-0963">Cytoplasm</keyword>
<evidence type="ECO:0000256" key="7">
    <source>
        <dbReference type="ARBA" id="ARBA00022801"/>
    </source>
</evidence>
<evidence type="ECO:0000313" key="16">
    <source>
        <dbReference type="EMBL" id="SMC31908.1"/>
    </source>
</evidence>
<dbReference type="GO" id="GO:0003676">
    <property type="term" value="F:nucleic acid binding"/>
    <property type="evidence" value="ECO:0007669"/>
    <property type="project" value="InterPro"/>
</dbReference>
<feature type="site" description="Transition state stabilizer" evidence="13">
    <location>
        <position position="99"/>
    </location>
</feature>